<keyword evidence="2" id="KW-1185">Reference proteome</keyword>
<dbReference type="Proteomes" id="UP001569154">
    <property type="component" value="Unassembled WGS sequence"/>
</dbReference>
<dbReference type="EMBL" id="JBGONM010000001">
    <property type="protein sequence ID" value="MEZ8079677.1"/>
    <property type="molecule type" value="Genomic_DNA"/>
</dbReference>
<sequence>ITSVNLAESCIFRLFGYRGKVTLAGNGMTNWPEPRDIVRTGNFPYVFKIEEDFVYESGWQIDQHFASQWLDISTNGTITIKANETGYAWDGCTPKWSVLNLLIIGTPDGHIDYRTMKPFCFYASLVHDALYQYLDSVPVSKKDIDLLFLEMLGDFKLRKLYYFFVKHFGGRGVVQRGF</sequence>
<comment type="caution">
    <text evidence="1">The sequence shown here is derived from an EMBL/GenBank/DDBJ whole genome shotgun (WGS) entry which is preliminary data.</text>
</comment>
<evidence type="ECO:0008006" key="3">
    <source>
        <dbReference type="Google" id="ProtNLM"/>
    </source>
</evidence>
<reference evidence="1 2" key="1">
    <citation type="submission" date="2024-06" db="EMBL/GenBank/DDBJ databases">
        <authorList>
            <person name="Steensen K."/>
            <person name="Seneca J."/>
            <person name="Bartlau N."/>
            <person name="Yu A.X."/>
            <person name="Polz M.F."/>
        </authorList>
    </citation>
    <scope>NUCLEOTIDE SEQUENCE [LARGE SCALE GENOMIC DNA]</scope>
    <source>
        <strain evidence="1 2">1F260</strain>
    </source>
</reference>
<gene>
    <name evidence="1" type="ORF">ACED35_01055</name>
</gene>
<evidence type="ECO:0000313" key="2">
    <source>
        <dbReference type="Proteomes" id="UP001569154"/>
    </source>
</evidence>
<accession>A0ABV4KYZ5</accession>
<dbReference type="RefSeq" id="WP_371734708.1">
    <property type="nucleotide sequence ID" value="NZ_JBGONM010000001.1"/>
</dbReference>
<name>A0ABV4KYZ5_9GAMM</name>
<feature type="non-terminal residue" evidence="1">
    <location>
        <position position="1"/>
    </location>
</feature>
<evidence type="ECO:0000313" key="1">
    <source>
        <dbReference type="EMBL" id="MEZ8079677.1"/>
    </source>
</evidence>
<proteinExistence type="predicted"/>
<organism evidence="1 2">
    <name type="scientific">Enterovibrio norvegicus</name>
    <dbReference type="NCBI Taxonomy" id="188144"/>
    <lineage>
        <taxon>Bacteria</taxon>
        <taxon>Pseudomonadati</taxon>
        <taxon>Pseudomonadota</taxon>
        <taxon>Gammaproteobacteria</taxon>
        <taxon>Vibrionales</taxon>
        <taxon>Vibrionaceae</taxon>
        <taxon>Enterovibrio</taxon>
    </lineage>
</organism>
<protein>
    <recommendedName>
        <fullName evidence="3">DUF1353 domain-containing protein</fullName>
    </recommendedName>
</protein>